<dbReference type="GO" id="GO:0003677">
    <property type="term" value="F:DNA binding"/>
    <property type="evidence" value="ECO:0007669"/>
    <property type="project" value="UniProtKB-KW"/>
</dbReference>
<evidence type="ECO:0000313" key="6">
    <source>
        <dbReference type="EMBL" id="AGZ93927.1"/>
    </source>
</evidence>
<feature type="domain" description="Response regulatory" evidence="5">
    <location>
        <begin position="58"/>
        <end position="178"/>
    </location>
</feature>
<dbReference type="Pfam" id="PF00072">
    <property type="entry name" value="Response_reg"/>
    <property type="match status" value="1"/>
</dbReference>
<proteinExistence type="predicted"/>
<evidence type="ECO:0000256" key="3">
    <source>
        <dbReference type="SAM" id="MobiDB-lite"/>
    </source>
</evidence>
<keyword evidence="1" id="KW-0238">DNA-binding</keyword>
<dbReference type="InterPro" id="IPR001789">
    <property type="entry name" value="Sig_transdc_resp-reg_receiver"/>
</dbReference>
<evidence type="ECO:0000256" key="2">
    <source>
        <dbReference type="PROSITE-ProRule" id="PRU00169"/>
    </source>
</evidence>
<dbReference type="InterPro" id="IPR011006">
    <property type="entry name" value="CheY-like_superfamily"/>
</dbReference>
<feature type="modified residue" description="4-aspartylphosphate" evidence="2">
    <location>
        <position position="109"/>
    </location>
</feature>
<dbReference type="PROSITE" id="PS00622">
    <property type="entry name" value="HTH_LUXR_1"/>
    <property type="match status" value="1"/>
</dbReference>
<dbReference type="PROSITE" id="PS50043">
    <property type="entry name" value="HTH_LUXR_2"/>
    <property type="match status" value="1"/>
</dbReference>
<evidence type="ECO:0000259" key="4">
    <source>
        <dbReference type="PROSITE" id="PS50043"/>
    </source>
</evidence>
<feature type="region of interest" description="Disordered" evidence="3">
    <location>
        <begin position="18"/>
        <end position="56"/>
    </location>
</feature>
<dbReference type="SUPFAM" id="SSF46894">
    <property type="entry name" value="C-terminal effector domain of the bipartite response regulators"/>
    <property type="match status" value="1"/>
</dbReference>
<dbReference type="SMART" id="SM00421">
    <property type="entry name" value="HTH_LUXR"/>
    <property type="match status" value="1"/>
</dbReference>
<dbReference type="PRINTS" id="PR00038">
    <property type="entry name" value="HTHLUXR"/>
</dbReference>
<dbReference type="Gene3D" id="3.40.50.2300">
    <property type="match status" value="1"/>
</dbReference>
<name>U5YR10_9ACTN</name>
<dbReference type="SUPFAM" id="SSF52172">
    <property type="entry name" value="CheY-like"/>
    <property type="match status" value="1"/>
</dbReference>
<feature type="domain" description="HTH luxR-type" evidence="4">
    <location>
        <begin position="206"/>
        <end position="271"/>
    </location>
</feature>
<dbReference type="GO" id="GO:0006355">
    <property type="term" value="P:regulation of DNA-templated transcription"/>
    <property type="evidence" value="ECO:0007669"/>
    <property type="project" value="InterPro"/>
</dbReference>
<dbReference type="CDD" id="cd06170">
    <property type="entry name" value="LuxR_C_like"/>
    <property type="match status" value="1"/>
</dbReference>
<dbReference type="EMBL" id="KF386866">
    <property type="protein sequence ID" value="AGZ93927.1"/>
    <property type="molecule type" value="Genomic_DNA"/>
</dbReference>
<keyword evidence="2" id="KW-0597">Phosphoprotein</keyword>
<dbReference type="SMART" id="SM00448">
    <property type="entry name" value="REC"/>
    <property type="match status" value="1"/>
</dbReference>
<evidence type="ECO:0000256" key="1">
    <source>
        <dbReference type="ARBA" id="ARBA00023125"/>
    </source>
</evidence>
<dbReference type="Pfam" id="PF00196">
    <property type="entry name" value="GerE"/>
    <property type="match status" value="1"/>
</dbReference>
<organism evidence="6">
    <name type="scientific">Streptomyces sp. WM6352</name>
    <dbReference type="NCBI Taxonomy" id="1415553"/>
    <lineage>
        <taxon>Bacteria</taxon>
        <taxon>Bacillati</taxon>
        <taxon>Actinomycetota</taxon>
        <taxon>Actinomycetes</taxon>
        <taxon>Kitasatosporales</taxon>
        <taxon>Streptomycetaceae</taxon>
        <taxon>Streptomyces</taxon>
    </lineage>
</organism>
<dbReference type="InterPro" id="IPR000792">
    <property type="entry name" value="Tscrpt_reg_LuxR_C"/>
</dbReference>
<sequence length="273" mass="29443">MGKAYGFTHAPGRSAYLVGESVPSEYRPPNPQRKPPSYSMSEPTRIDPGRKPPGVGTPVVVVDDHELVATSLVLSLRSEGIDASRIRPAAERGILAEAAKLEPGLVLLDLDLGRDAEGNRIDGVELVGPLLGAGWQVLVLSGSADPARVGSALDAGALAWVPKNAPFPTLLAAVREAVAGRPVMSDDRRRKFIDLYRRRQAERRDLAEKLGRLTQREREVLAELARGKRAQAVADHFVVSLATVRTQIRAVLTKLEVSSQLEAVALYRRATGA</sequence>
<dbReference type="InterPro" id="IPR039420">
    <property type="entry name" value="WalR-like"/>
</dbReference>
<evidence type="ECO:0000259" key="5">
    <source>
        <dbReference type="PROSITE" id="PS50110"/>
    </source>
</evidence>
<dbReference type="AlphaFoldDB" id="U5YR10"/>
<accession>U5YR10</accession>
<dbReference type="PROSITE" id="PS50110">
    <property type="entry name" value="RESPONSE_REGULATORY"/>
    <property type="match status" value="1"/>
</dbReference>
<dbReference type="InterPro" id="IPR016032">
    <property type="entry name" value="Sig_transdc_resp-reg_C-effctor"/>
</dbReference>
<dbReference type="GO" id="GO:0000160">
    <property type="term" value="P:phosphorelay signal transduction system"/>
    <property type="evidence" value="ECO:0007669"/>
    <property type="project" value="InterPro"/>
</dbReference>
<reference evidence="6" key="1">
    <citation type="journal article" date="2013" name="Proc. Natl. Acad. Sci. U.S.A.">
        <title>Diversity and abundance of phosphonate biosynthetic genes in nature.</title>
        <authorList>
            <person name="Yu X."/>
            <person name="Doroghazi J.R."/>
            <person name="Janga S.C."/>
            <person name="Zhang J.K."/>
            <person name="Circello B."/>
            <person name="Griffin B.M."/>
            <person name="Labeda D.P."/>
            <person name="Metcalf W.W."/>
        </authorList>
    </citation>
    <scope>NUCLEOTIDE SEQUENCE</scope>
    <source>
        <strain evidence="6">WM6352</strain>
    </source>
</reference>
<protein>
    <submittedName>
        <fullName evidence="6">Putative two-component system response regulator</fullName>
    </submittedName>
</protein>
<dbReference type="PANTHER" id="PTHR43214">
    <property type="entry name" value="TWO-COMPONENT RESPONSE REGULATOR"/>
    <property type="match status" value="1"/>
</dbReference>